<feature type="compositionally biased region" description="Low complexity" evidence="1">
    <location>
        <begin position="122"/>
        <end position="131"/>
    </location>
</feature>
<organism evidence="2 3">
    <name type="scientific">Xylaria arbuscula</name>
    <dbReference type="NCBI Taxonomy" id="114810"/>
    <lineage>
        <taxon>Eukaryota</taxon>
        <taxon>Fungi</taxon>
        <taxon>Dikarya</taxon>
        <taxon>Ascomycota</taxon>
        <taxon>Pezizomycotina</taxon>
        <taxon>Sordariomycetes</taxon>
        <taxon>Xylariomycetidae</taxon>
        <taxon>Xylariales</taxon>
        <taxon>Xylariaceae</taxon>
        <taxon>Xylaria</taxon>
    </lineage>
</organism>
<accession>A0A9W8NBU5</accession>
<evidence type="ECO:0000313" key="3">
    <source>
        <dbReference type="Proteomes" id="UP001148614"/>
    </source>
</evidence>
<sequence>MSLNNPRIPDHIRSMIERLDPKDNSVAASGTSRDSRVFVGDLHGRAFGRHEDLAAHHALAAECCFLGHYWPAGRGSSIAYGFSDWNTDSRNMAADDPSGFPNSPSFETITQSSEDCYLQLLSTPSSSSVTPPADPEEEEKKLDHSLEKTLPRLLGST</sequence>
<protein>
    <submittedName>
        <fullName evidence="2">Uncharacterized protein</fullName>
    </submittedName>
</protein>
<dbReference type="Proteomes" id="UP001148614">
    <property type="component" value="Unassembled WGS sequence"/>
</dbReference>
<feature type="region of interest" description="Disordered" evidence="1">
    <location>
        <begin position="121"/>
        <end position="157"/>
    </location>
</feature>
<feature type="compositionally biased region" description="Basic and acidic residues" evidence="1">
    <location>
        <begin position="138"/>
        <end position="150"/>
    </location>
</feature>
<keyword evidence="3" id="KW-1185">Reference proteome</keyword>
<dbReference type="EMBL" id="JANPWZ010001199">
    <property type="protein sequence ID" value="KAJ3567814.1"/>
    <property type="molecule type" value="Genomic_DNA"/>
</dbReference>
<proteinExistence type="predicted"/>
<reference evidence="2" key="1">
    <citation type="submission" date="2022-07" db="EMBL/GenBank/DDBJ databases">
        <title>Genome Sequence of Xylaria arbuscula.</title>
        <authorList>
            <person name="Buettner E."/>
        </authorList>
    </citation>
    <scope>NUCLEOTIDE SEQUENCE</scope>
    <source>
        <strain evidence="2">VT107</strain>
    </source>
</reference>
<gene>
    <name evidence="2" type="ORF">NPX13_g6640</name>
</gene>
<evidence type="ECO:0000256" key="1">
    <source>
        <dbReference type="SAM" id="MobiDB-lite"/>
    </source>
</evidence>
<name>A0A9W8NBU5_9PEZI</name>
<comment type="caution">
    <text evidence="2">The sequence shown here is derived from an EMBL/GenBank/DDBJ whole genome shotgun (WGS) entry which is preliminary data.</text>
</comment>
<evidence type="ECO:0000313" key="2">
    <source>
        <dbReference type="EMBL" id="KAJ3567814.1"/>
    </source>
</evidence>
<dbReference type="AlphaFoldDB" id="A0A9W8NBU5"/>